<dbReference type="AlphaFoldDB" id="U4LSH5"/>
<evidence type="ECO:0000313" key="9">
    <source>
        <dbReference type="EMBL" id="CCX34549.1"/>
    </source>
</evidence>
<keyword evidence="3 7" id="KW-0963">Cytoplasm</keyword>
<dbReference type="InterPro" id="IPR009018">
    <property type="entry name" value="Signal_recog_particle_SRP9/14"/>
</dbReference>
<dbReference type="InterPro" id="IPR003210">
    <property type="entry name" value="Signal_recog_particle_SRP14"/>
</dbReference>
<evidence type="ECO:0000256" key="7">
    <source>
        <dbReference type="RuleBase" id="RU368100"/>
    </source>
</evidence>
<keyword evidence="5 7" id="KW-0733">Signal recognition particle</keyword>
<reference evidence="9 10" key="1">
    <citation type="journal article" date="2013" name="PLoS Genet.">
        <title>The genome and development-dependent transcriptomes of Pyronema confluens: a window into fungal evolution.</title>
        <authorList>
            <person name="Traeger S."/>
            <person name="Altegoer F."/>
            <person name="Freitag M."/>
            <person name="Gabaldon T."/>
            <person name="Kempken F."/>
            <person name="Kumar A."/>
            <person name="Marcet-Houben M."/>
            <person name="Poggeler S."/>
            <person name="Stajich J.E."/>
            <person name="Nowrousian M."/>
        </authorList>
    </citation>
    <scope>NUCLEOTIDE SEQUENCE [LARGE SCALE GENOMIC DNA]</scope>
    <source>
        <strain evidence="10">CBS 100304</strain>
        <tissue evidence="9">Vegetative mycelium</tissue>
    </source>
</reference>
<dbReference type="SUPFAM" id="SSF54762">
    <property type="entry name" value="Signal recognition particle alu RNA binding heterodimer, SRP9/14"/>
    <property type="match status" value="1"/>
</dbReference>
<keyword evidence="10" id="KW-1185">Reference proteome</keyword>
<dbReference type="Pfam" id="PF02290">
    <property type="entry name" value="SRP14"/>
    <property type="match status" value="1"/>
</dbReference>
<sequence>MPQERLSNDQFFTKLTELLASATAANKHGVFLTQKAVNPVRDPGHSASSLLVRATDGLKDKAIRKKIATIVAPEDLETFFTQYAEVAKRNMGSLKKRDKKKKNKKKKKETVTPVAVAV</sequence>
<name>U4LSH5_PYROM</name>
<dbReference type="STRING" id="1076935.U4LSH5"/>
<evidence type="ECO:0000256" key="6">
    <source>
        <dbReference type="ARBA" id="ARBA00023274"/>
    </source>
</evidence>
<dbReference type="GO" id="GO:0006614">
    <property type="term" value="P:SRP-dependent cotranslational protein targeting to membrane"/>
    <property type="evidence" value="ECO:0007669"/>
    <property type="project" value="UniProtKB-UniRule"/>
</dbReference>
<dbReference type="GO" id="GO:0005786">
    <property type="term" value="C:signal recognition particle, endoplasmic reticulum targeting"/>
    <property type="evidence" value="ECO:0007669"/>
    <property type="project" value="UniProtKB-UniRule"/>
</dbReference>
<gene>
    <name evidence="9" type="ORF">PCON_03942</name>
</gene>
<evidence type="ECO:0000256" key="3">
    <source>
        <dbReference type="ARBA" id="ARBA00022490"/>
    </source>
</evidence>
<evidence type="ECO:0000313" key="10">
    <source>
        <dbReference type="Proteomes" id="UP000018144"/>
    </source>
</evidence>
<comment type="subunit">
    <text evidence="7">Component of a fungal signal recognition particle (SRP) complex that consists of a 7SL RNA molecule (scR1) and at least six protein subunits: SRP72, SRP68, SRP54, SEC65, SRP21 and SRP14.</text>
</comment>
<comment type="similarity">
    <text evidence="2 7">Belongs to the SRP14 family.</text>
</comment>
<dbReference type="Proteomes" id="UP000018144">
    <property type="component" value="Unassembled WGS sequence"/>
</dbReference>
<comment type="subcellular location">
    <subcellularLocation>
        <location evidence="1 7">Cytoplasm</location>
    </subcellularLocation>
</comment>
<dbReference type="OMA" id="NAPNPKT"/>
<evidence type="ECO:0000256" key="5">
    <source>
        <dbReference type="ARBA" id="ARBA00023135"/>
    </source>
</evidence>
<dbReference type="Gene3D" id="3.30.720.10">
    <property type="entry name" value="Signal recognition particle alu RNA binding heterodimer, srp9/1"/>
    <property type="match status" value="1"/>
</dbReference>
<protein>
    <recommendedName>
        <fullName evidence="7">Signal recognition particle subunit SRP14</fullName>
    </recommendedName>
    <alternativeName>
        <fullName evidence="7">Signal recognition particle 14 kDa protein</fullName>
    </alternativeName>
</protein>
<keyword evidence="6 7" id="KW-0687">Ribonucleoprotein</keyword>
<accession>U4LSH5</accession>
<dbReference type="eggNOG" id="ENOG502SCBK">
    <property type="taxonomic scope" value="Eukaryota"/>
</dbReference>
<dbReference type="GO" id="GO:0008312">
    <property type="term" value="F:7S RNA binding"/>
    <property type="evidence" value="ECO:0007669"/>
    <property type="project" value="UniProtKB-UniRule"/>
</dbReference>
<comment type="function">
    <text evidence="7">Component of the signal recognition particle (SRP) complex, a ribonucleoprotein complex that mediates the cotranslational targeting of secretory and membrane proteins to the endoplasmic reticulum (ER).</text>
</comment>
<evidence type="ECO:0000256" key="4">
    <source>
        <dbReference type="ARBA" id="ARBA00022884"/>
    </source>
</evidence>
<organism evidence="9 10">
    <name type="scientific">Pyronema omphalodes (strain CBS 100304)</name>
    <name type="common">Pyronema confluens</name>
    <dbReference type="NCBI Taxonomy" id="1076935"/>
    <lineage>
        <taxon>Eukaryota</taxon>
        <taxon>Fungi</taxon>
        <taxon>Dikarya</taxon>
        <taxon>Ascomycota</taxon>
        <taxon>Pezizomycotina</taxon>
        <taxon>Pezizomycetes</taxon>
        <taxon>Pezizales</taxon>
        <taxon>Pyronemataceae</taxon>
        <taxon>Pyronema</taxon>
    </lineage>
</organism>
<evidence type="ECO:0000256" key="2">
    <source>
        <dbReference type="ARBA" id="ARBA00010349"/>
    </source>
</evidence>
<evidence type="ECO:0000256" key="8">
    <source>
        <dbReference type="SAM" id="MobiDB-lite"/>
    </source>
</evidence>
<dbReference type="EMBL" id="HF936567">
    <property type="protein sequence ID" value="CCX34549.1"/>
    <property type="molecule type" value="Genomic_DNA"/>
</dbReference>
<feature type="compositionally biased region" description="Basic residues" evidence="8">
    <location>
        <begin position="94"/>
        <end position="108"/>
    </location>
</feature>
<dbReference type="GO" id="GO:0030942">
    <property type="term" value="F:endoplasmic reticulum signal peptide binding"/>
    <property type="evidence" value="ECO:0007669"/>
    <property type="project" value="UniProtKB-UniRule"/>
</dbReference>
<evidence type="ECO:0000256" key="1">
    <source>
        <dbReference type="ARBA" id="ARBA00004496"/>
    </source>
</evidence>
<dbReference type="PANTHER" id="PTHR12013">
    <property type="entry name" value="SIGNAL RECOGNITION PARTICLE 14 KD PROTEIN"/>
    <property type="match status" value="1"/>
</dbReference>
<dbReference type="OrthoDB" id="19209at2759"/>
<feature type="region of interest" description="Disordered" evidence="8">
    <location>
        <begin position="91"/>
        <end position="118"/>
    </location>
</feature>
<proteinExistence type="inferred from homology"/>
<keyword evidence="4 7" id="KW-0694">RNA-binding</keyword>